<dbReference type="InterPro" id="IPR047057">
    <property type="entry name" value="MerR_fam"/>
</dbReference>
<dbReference type="Pfam" id="PF13411">
    <property type="entry name" value="MerR_1"/>
    <property type="match status" value="1"/>
</dbReference>
<dbReference type="Proteomes" id="UP000580839">
    <property type="component" value="Unassembled WGS sequence"/>
</dbReference>
<organism evidence="5 6">
    <name type="scientific">Eiseniibacteriota bacterium</name>
    <dbReference type="NCBI Taxonomy" id="2212470"/>
    <lineage>
        <taxon>Bacteria</taxon>
        <taxon>Candidatus Eiseniibacteriota</taxon>
    </lineage>
</organism>
<accession>A0A849SS12</accession>
<dbReference type="SUPFAM" id="SSF46955">
    <property type="entry name" value="Putative DNA-binding domain"/>
    <property type="match status" value="1"/>
</dbReference>
<evidence type="ECO:0000256" key="1">
    <source>
        <dbReference type="ARBA" id="ARBA00023015"/>
    </source>
</evidence>
<dbReference type="PROSITE" id="PS50937">
    <property type="entry name" value="HTH_MERR_2"/>
    <property type="match status" value="1"/>
</dbReference>
<dbReference type="AlphaFoldDB" id="A0A849SS12"/>
<dbReference type="GO" id="GO:0003677">
    <property type="term" value="F:DNA binding"/>
    <property type="evidence" value="ECO:0007669"/>
    <property type="project" value="UniProtKB-KW"/>
</dbReference>
<evidence type="ECO:0000256" key="2">
    <source>
        <dbReference type="ARBA" id="ARBA00023125"/>
    </source>
</evidence>
<dbReference type="Gene3D" id="1.10.1660.10">
    <property type="match status" value="1"/>
</dbReference>
<protein>
    <submittedName>
        <fullName evidence="5">MerR family transcriptional regulator</fullName>
    </submittedName>
</protein>
<gene>
    <name evidence="5" type="ORF">HOP12_14965</name>
</gene>
<sequence length="325" mass="36122">MPRPARYTIRAVSALTGVNANTLRAWERRYRLLYPERTPGGYRLYDERALVTLRQIQTLLEAGVSLADIVARFRARGGPLRENEMRLEHWPSLRAPRPGARWLEGVVRATLLVDRRRLDRDYGRAVGVLGPRGAFGNVLVPARRLLIAGGSEPGGPTLTAAVELIDRFMRDQLDALLRALRPLHQPPRVLFLTGCDEGLEEVLMQIAVAVGVDYVSSRFMGVGAGHDRQCEAIRQASLRVVVLTCARPDECSCLMHYRRERRVGTNAPLLLLLTRDAATQAGRTPEAVEQVLAPDPELASVGVLAAFRQSSRSRGRVQRPRSMSL</sequence>
<dbReference type="PANTHER" id="PTHR30204:SF67">
    <property type="entry name" value="HTH-TYPE TRANSCRIPTIONAL REGULATOR MLRA-RELATED"/>
    <property type="match status" value="1"/>
</dbReference>
<dbReference type="GO" id="GO:0003700">
    <property type="term" value="F:DNA-binding transcription factor activity"/>
    <property type="evidence" value="ECO:0007669"/>
    <property type="project" value="InterPro"/>
</dbReference>
<keyword evidence="2" id="KW-0238">DNA-binding</keyword>
<keyword evidence="1" id="KW-0805">Transcription regulation</keyword>
<dbReference type="InterPro" id="IPR009061">
    <property type="entry name" value="DNA-bd_dom_put_sf"/>
</dbReference>
<evidence type="ECO:0000259" key="4">
    <source>
        <dbReference type="PROSITE" id="PS50937"/>
    </source>
</evidence>
<evidence type="ECO:0000313" key="5">
    <source>
        <dbReference type="EMBL" id="NOT35444.1"/>
    </source>
</evidence>
<proteinExistence type="predicted"/>
<evidence type="ECO:0000256" key="3">
    <source>
        <dbReference type="ARBA" id="ARBA00023163"/>
    </source>
</evidence>
<feature type="domain" description="HTH merR-type" evidence="4">
    <location>
        <begin position="6"/>
        <end position="75"/>
    </location>
</feature>
<comment type="caution">
    <text evidence="5">The sequence shown here is derived from an EMBL/GenBank/DDBJ whole genome shotgun (WGS) entry which is preliminary data.</text>
</comment>
<dbReference type="EMBL" id="JABFRW010000196">
    <property type="protein sequence ID" value="NOT35444.1"/>
    <property type="molecule type" value="Genomic_DNA"/>
</dbReference>
<name>A0A849SS12_UNCEI</name>
<evidence type="ECO:0000313" key="6">
    <source>
        <dbReference type="Proteomes" id="UP000580839"/>
    </source>
</evidence>
<dbReference type="PANTHER" id="PTHR30204">
    <property type="entry name" value="REDOX-CYCLING DRUG-SENSING TRANSCRIPTIONAL ACTIVATOR SOXR"/>
    <property type="match status" value="1"/>
</dbReference>
<reference evidence="5 6" key="1">
    <citation type="submission" date="2020-04" db="EMBL/GenBank/DDBJ databases">
        <title>Metagenomic profiling of ammonia- and methane-oxidizing microorganisms in a Dutch drinking water treatment plant.</title>
        <authorList>
            <person name="Poghosyan L."/>
            <person name="Leucker S."/>
        </authorList>
    </citation>
    <scope>NUCLEOTIDE SEQUENCE [LARGE SCALE GENOMIC DNA]</scope>
    <source>
        <strain evidence="5">S-RSF-IL-03</strain>
    </source>
</reference>
<keyword evidence="3" id="KW-0804">Transcription</keyword>
<dbReference type="InterPro" id="IPR000551">
    <property type="entry name" value="MerR-type_HTH_dom"/>
</dbReference>
<dbReference type="SMART" id="SM00422">
    <property type="entry name" value="HTH_MERR"/>
    <property type="match status" value="1"/>
</dbReference>